<dbReference type="Proteomes" id="UP001341840">
    <property type="component" value="Unassembled WGS sequence"/>
</dbReference>
<gene>
    <name evidence="8" type="ORF">PIB30_075558</name>
</gene>
<dbReference type="InterPro" id="IPR003340">
    <property type="entry name" value="B3_DNA-bd"/>
</dbReference>
<evidence type="ECO:0000313" key="9">
    <source>
        <dbReference type="Proteomes" id="UP001341840"/>
    </source>
</evidence>
<keyword evidence="4" id="KW-0804">Transcription</keyword>
<evidence type="ECO:0000256" key="6">
    <source>
        <dbReference type="SAM" id="MobiDB-lite"/>
    </source>
</evidence>
<protein>
    <recommendedName>
        <fullName evidence="7">TF-B3 domain-containing protein</fullName>
    </recommendedName>
</protein>
<dbReference type="PANTHER" id="PTHR31920">
    <property type="entry name" value="B3 DOMAIN-CONTAINING"/>
    <property type="match status" value="1"/>
</dbReference>
<dbReference type="SUPFAM" id="SSF101936">
    <property type="entry name" value="DNA-binding pseudobarrel domain"/>
    <property type="match status" value="3"/>
</dbReference>
<evidence type="ECO:0000313" key="8">
    <source>
        <dbReference type="EMBL" id="MED6175137.1"/>
    </source>
</evidence>
<evidence type="ECO:0000256" key="5">
    <source>
        <dbReference type="ARBA" id="ARBA00023242"/>
    </source>
</evidence>
<evidence type="ECO:0000259" key="7">
    <source>
        <dbReference type="PROSITE" id="PS50863"/>
    </source>
</evidence>
<comment type="caution">
    <text evidence="8">The sequence shown here is derived from an EMBL/GenBank/DDBJ whole genome shotgun (WGS) entry which is preliminary data.</text>
</comment>
<dbReference type="InterPro" id="IPR015300">
    <property type="entry name" value="DNA-bd_pseudobarrel_sf"/>
</dbReference>
<keyword evidence="9" id="KW-1185">Reference proteome</keyword>
<keyword evidence="2" id="KW-0805">Transcription regulation</keyword>
<evidence type="ECO:0000256" key="4">
    <source>
        <dbReference type="ARBA" id="ARBA00023163"/>
    </source>
</evidence>
<dbReference type="Pfam" id="PF02362">
    <property type="entry name" value="B3"/>
    <property type="match status" value="2"/>
</dbReference>
<evidence type="ECO:0000256" key="3">
    <source>
        <dbReference type="ARBA" id="ARBA00023125"/>
    </source>
</evidence>
<dbReference type="EMBL" id="JASCZI010152001">
    <property type="protein sequence ID" value="MED6175137.1"/>
    <property type="molecule type" value="Genomic_DNA"/>
</dbReference>
<organism evidence="8 9">
    <name type="scientific">Stylosanthes scabra</name>
    <dbReference type="NCBI Taxonomy" id="79078"/>
    <lineage>
        <taxon>Eukaryota</taxon>
        <taxon>Viridiplantae</taxon>
        <taxon>Streptophyta</taxon>
        <taxon>Embryophyta</taxon>
        <taxon>Tracheophyta</taxon>
        <taxon>Spermatophyta</taxon>
        <taxon>Magnoliopsida</taxon>
        <taxon>eudicotyledons</taxon>
        <taxon>Gunneridae</taxon>
        <taxon>Pentapetalae</taxon>
        <taxon>rosids</taxon>
        <taxon>fabids</taxon>
        <taxon>Fabales</taxon>
        <taxon>Fabaceae</taxon>
        <taxon>Papilionoideae</taxon>
        <taxon>50 kb inversion clade</taxon>
        <taxon>dalbergioids sensu lato</taxon>
        <taxon>Dalbergieae</taxon>
        <taxon>Pterocarpus clade</taxon>
        <taxon>Stylosanthes</taxon>
    </lineage>
</organism>
<dbReference type="InterPro" id="IPR050655">
    <property type="entry name" value="Plant_B3_domain"/>
</dbReference>
<comment type="subcellular location">
    <subcellularLocation>
        <location evidence="1">Nucleus</location>
    </subcellularLocation>
</comment>
<dbReference type="CDD" id="cd10017">
    <property type="entry name" value="B3_DNA"/>
    <property type="match status" value="3"/>
</dbReference>
<dbReference type="PANTHER" id="PTHR31920:SF108">
    <property type="entry name" value="B3 DOMAIN-CONTAINING TRANSCRIPTION FACTOR VRN1-LIKE"/>
    <property type="match status" value="1"/>
</dbReference>
<accession>A0ABU6VQ91</accession>
<feature type="region of interest" description="Disordered" evidence="6">
    <location>
        <begin position="142"/>
        <end position="237"/>
    </location>
</feature>
<name>A0ABU6VQ91_9FABA</name>
<keyword evidence="5" id="KW-0539">Nucleus</keyword>
<reference evidence="8 9" key="1">
    <citation type="journal article" date="2023" name="Plants (Basel)">
        <title>Bridging the Gap: Combining Genomics and Transcriptomics Approaches to Understand Stylosanthes scabra, an Orphan Legume from the Brazilian Caatinga.</title>
        <authorList>
            <person name="Ferreira-Neto J.R.C."/>
            <person name="da Silva M.D."/>
            <person name="Binneck E."/>
            <person name="de Melo N.F."/>
            <person name="da Silva R.H."/>
            <person name="de Melo A.L.T.M."/>
            <person name="Pandolfi V."/>
            <person name="Bustamante F.O."/>
            <person name="Brasileiro-Vidal A.C."/>
            <person name="Benko-Iseppon A.M."/>
        </authorList>
    </citation>
    <scope>NUCLEOTIDE SEQUENCE [LARGE SCALE GENOMIC DNA]</scope>
    <source>
        <tissue evidence="8">Leaves</tissue>
    </source>
</reference>
<keyword evidence="3" id="KW-0238">DNA-binding</keyword>
<feature type="domain" description="TF-B3" evidence="7">
    <location>
        <begin position="308"/>
        <end position="347"/>
    </location>
</feature>
<dbReference type="Gene3D" id="2.40.330.10">
    <property type="entry name" value="DNA-binding pseudobarrel domain"/>
    <property type="match status" value="3"/>
</dbReference>
<feature type="domain" description="TF-B3" evidence="7">
    <location>
        <begin position="20"/>
        <end position="113"/>
    </location>
</feature>
<proteinExistence type="predicted"/>
<dbReference type="PROSITE" id="PS50863">
    <property type="entry name" value="B3"/>
    <property type="match status" value="2"/>
</dbReference>
<evidence type="ECO:0000256" key="1">
    <source>
        <dbReference type="ARBA" id="ARBA00004123"/>
    </source>
</evidence>
<sequence length="464" mass="53085">MAMASSSFQQNKHSPSNVIRFFKIILRKSLQDGNLKLPNKFTNKYGCGLPNPLYLKPPDGTEWKVDWTNYDGGILFEKGWKEFAAYYSLDNGYLLFFEYNGTSHIEVHIHDMSGLEIDYPAIPANDQIKEQLPRCRGRPWKCLKEPIPSSPSTAKQLRSATTTRDVDSSPNTQNMRLNEGRPRKRLKASMSSPSKCIQLENDTQIRDVERSLNPQGKKNRRRQDSKSSVRPCPARPESLKEAKKFKWENPSFLIKIRQRTQSSSPCYFSYKFFRKYFESSPQNANMRFGKEVFPATLLYRPSTCNASISAGWSLFAKACKLQVGDFCMFELTDRKDAVLDVRICRRPGRAKEFNSENPTFMVKIKRSDPKKSRPSISGVFFRKYFKKNKQHVKLRFGEKLLPANFIYNPSTKNAFFSSGWSSFVQASELEAGDILIPAVLGASRGGSSSLKLRQATLKELYPNN</sequence>
<dbReference type="SMART" id="SM01019">
    <property type="entry name" value="B3"/>
    <property type="match status" value="3"/>
</dbReference>
<feature type="compositionally biased region" description="Polar residues" evidence="6">
    <location>
        <begin position="150"/>
        <end position="176"/>
    </location>
</feature>
<evidence type="ECO:0000256" key="2">
    <source>
        <dbReference type="ARBA" id="ARBA00023015"/>
    </source>
</evidence>